<dbReference type="Pfam" id="PF07715">
    <property type="entry name" value="Plug"/>
    <property type="match status" value="1"/>
</dbReference>
<keyword evidence="6 11" id="KW-0798">TonB box</keyword>
<feature type="signal peptide" evidence="12">
    <location>
        <begin position="1"/>
        <end position="26"/>
    </location>
</feature>
<reference evidence="15 16" key="1">
    <citation type="submission" date="2020-04" db="EMBL/GenBank/DDBJ databases">
        <title>Complete genome of a Psychrophilic, Marine, Gas Vacuolate Bacterium Polaromonas vacuolata KCTC 22033T.</title>
        <authorList>
            <person name="Hwang K."/>
            <person name="Kim K.M."/>
        </authorList>
    </citation>
    <scope>NUCLEOTIDE SEQUENCE [LARGE SCALE GENOMIC DNA]</scope>
    <source>
        <strain evidence="15 16">KCTC 22033</strain>
    </source>
</reference>
<evidence type="ECO:0000256" key="9">
    <source>
        <dbReference type="ARBA" id="ARBA00023237"/>
    </source>
</evidence>
<keyword evidence="12" id="KW-0732">Signal</keyword>
<gene>
    <name evidence="15" type="primary">cirA</name>
    <name evidence="15" type="ORF">HC248_01179</name>
</gene>
<dbReference type="InterPro" id="IPR037066">
    <property type="entry name" value="Plug_dom_sf"/>
</dbReference>
<sequence length="755" mass="81286">MNPSKSLLQIALALAFSGGWQGLVHAQVQDVIKPLSLSAVDVIGTVLLPGIGTPLRDVPANVQVLSAQDMALQRQTNLVEFIEQNPGSISVNSAQGNPFQPDISFRGFTASPLLGLPQGLSVFQDGVRINEAFGDSVNWDLLPQSAISSLQLIPGSNPVFGLNTLGGALAIHTKSGRENPGGSLELSTGSFGRKIFTLEQGGTSGPLDYFFTANRFDDNGWAEHNPSRVRQVFGKVGYKTSVTDIDLSLTAADNTLQGTQTLPLSFANDVRKAYTYPDSSHNQLGFLNLKGSHYYSDNVLVGGNLYYRKYKNQGISSNINNNFGQIDVGTGLADSTQANNARAAIDQTGYGVGLQMTLLDNFAGKANQFVLGASSDFGRARFSQDSQSAQFTSDRGTQATSDYVEATNATTHNRYDGLFFADTWSVSEQWTLTGSGRYNRAFVQIADQTGNAPKLNSEHRFSRFNPALGVNFNPTPRLTTYANYSEGMRAPTPIELTCADPDAPCKLPNNFLADPPLKMVVSRTIEAGARGKIGAASQWSAAIYNTDLQDDIAFINSSGTATNAGYFQNVGKSRRQGLELSAASRFGALALSANYSFINATYESDFTELSPNNSTANANGAVQVNAGNRIPGIPKQTLKFRLDYAATNHWSVGGNVVLNSAIFARGDENNLDARGKIAGYAVVNLDSRYKVSPKLEFFGRINNALGKQYSNFGVLGQNYFTGANRSFDGNNPSVEQFRAYAAPRGLWVGVRTSWL</sequence>
<evidence type="ECO:0000256" key="3">
    <source>
        <dbReference type="ARBA" id="ARBA00022448"/>
    </source>
</evidence>
<evidence type="ECO:0000256" key="12">
    <source>
        <dbReference type="SAM" id="SignalP"/>
    </source>
</evidence>
<dbReference type="SUPFAM" id="SSF56935">
    <property type="entry name" value="Porins"/>
    <property type="match status" value="1"/>
</dbReference>
<dbReference type="InterPro" id="IPR012910">
    <property type="entry name" value="Plug_dom"/>
</dbReference>
<evidence type="ECO:0000256" key="10">
    <source>
        <dbReference type="PROSITE-ProRule" id="PRU01360"/>
    </source>
</evidence>
<dbReference type="Pfam" id="PF00593">
    <property type="entry name" value="TonB_dep_Rec_b-barrel"/>
    <property type="match status" value="1"/>
</dbReference>
<dbReference type="Gene3D" id="2.40.170.20">
    <property type="entry name" value="TonB-dependent receptor, beta-barrel domain"/>
    <property type="match status" value="1"/>
</dbReference>
<evidence type="ECO:0000256" key="4">
    <source>
        <dbReference type="ARBA" id="ARBA00022452"/>
    </source>
</evidence>
<evidence type="ECO:0000259" key="13">
    <source>
        <dbReference type="Pfam" id="PF00593"/>
    </source>
</evidence>
<organism evidence="15 16">
    <name type="scientific">Polaromonas vacuolata</name>
    <dbReference type="NCBI Taxonomy" id="37448"/>
    <lineage>
        <taxon>Bacteria</taxon>
        <taxon>Pseudomonadati</taxon>
        <taxon>Pseudomonadota</taxon>
        <taxon>Betaproteobacteria</taxon>
        <taxon>Burkholderiales</taxon>
        <taxon>Comamonadaceae</taxon>
        <taxon>Polaromonas</taxon>
    </lineage>
</organism>
<dbReference type="InterPro" id="IPR000531">
    <property type="entry name" value="Beta-barrel_TonB"/>
</dbReference>
<feature type="domain" description="TonB-dependent receptor plug" evidence="14">
    <location>
        <begin position="55"/>
        <end position="168"/>
    </location>
</feature>
<evidence type="ECO:0000256" key="2">
    <source>
        <dbReference type="ARBA" id="ARBA00009810"/>
    </source>
</evidence>
<name>A0A6H2H7Q6_9BURK</name>
<dbReference type="PANTHER" id="PTHR30069">
    <property type="entry name" value="TONB-DEPENDENT OUTER MEMBRANE RECEPTOR"/>
    <property type="match status" value="1"/>
</dbReference>
<keyword evidence="16" id="KW-1185">Reference proteome</keyword>
<evidence type="ECO:0000256" key="7">
    <source>
        <dbReference type="ARBA" id="ARBA00023136"/>
    </source>
</evidence>
<dbReference type="KEGG" id="pvac:HC248_01179"/>
<keyword evidence="7 10" id="KW-0472">Membrane</keyword>
<evidence type="ECO:0000256" key="5">
    <source>
        <dbReference type="ARBA" id="ARBA00022692"/>
    </source>
</evidence>
<evidence type="ECO:0000259" key="14">
    <source>
        <dbReference type="Pfam" id="PF07715"/>
    </source>
</evidence>
<dbReference type="RefSeq" id="WP_168921688.1">
    <property type="nucleotide sequence ID" value="NZ_CP051461.1"/>
</dbReference>
<evidence type="ECO:0000313" key="15">
    <source>
        <dbReference type="EMBL" id="QJC55895.1"/>
    </source>
</evidence>
<protein>
    <submittedName>
        <fullName evidence="15">Colicin I receptor</fullName>
    </submittedName>
</protein>
<evidence type="ECO:0000256" key="11">
    <source>
        <dbReference type="RuleBase" id="RU003357"/>
    </source>
</evidence>
<dbReference type="PANTHER" id="PTHR30069:SF39">
    <property type="entry name" value="BLL6183 PROTEIN"/>
    <property type="match status" value="1"/>
</dbReference>
<dbReference type="GO" id="GO:0009279">
    <property type="term" value="C:cell outer membrane"/>
    <property type="evidence" value="ECO:0007669"/>
    <property type="project" value="UniProtKB-SubCell"/>
</dbReference>
<feature type="chain" id="PRO_5026276213" evidence="12">
    <location>
        <begin position="27"/>
        <end position="755"/>
    </location>
</feature>
<evidence type="ECO:0000313" key="16">
    <source>
        <dbReference type="Proteomes" id="UP000502041"/>
    </source>
</evidence>
<feature type="domain" description="TonB-dependent receptor-like beta-barrel" evidence="13">
    <location>
        <begin position="237"/>
        <end position="703"/>
    </location>
</feature>
<keyword evidence="4 10" id="KW-1134">Transmembrane beta strand</keyword>
<dbReference type="Gene3D" id="2.170.130.10">
    <property type="entry name" value="TonB-dependent receptor, plug domain"/>
    <property type="match status" value="1"/>
</dbReference>
<dbReference type="GO" id="GO:0044718">
    <property type="term" value="P:siderophore transmembrane transport"/>
    <property type="evidence" value="ECO:0007669"/>
    <property type="project" value="TreeGrafter"/>
</dbReference>
<evidence type="ECO:0000256" key="6">
    <source>
        <dbReference type="ARBA" id="ARBA00023077"/>
    </source>
</evidence>
<dbReference type="PROSITE" id="PS52016">
    <property type="entry name" value="TONB_DEPENDENT_REC_3"/>
    <property type="match status" value="1"/>
</dbReference>
<accession>A0A6H2H7Q6</accession>
<keyword evidence="5 10" id="KW-0812">Transmembrane</keyword>
<comment type="subcellular location">
    <subcellularLocation>
        <location evidence="1 10">Cell outer membrane</location>
        <topology evidence="1 10">Multi-pass membrane protein</topology>
    </subcellularLocation>
</comment>
<dbReference type="EMBL" id="CP051461">
    <property type="protein sequence ID" value="QJC55895.1"/>
    <property type="molecule type" value="Genomic_DNA"/>
</dbReference>
<dbReference type="InterPro" id="IPR039426">
    <property type="entry name" value="TonB-dep_rcpt-like"/>
</dbReference>
<evidence type="ECO:0000256" key="8">
    <source>
        <dbReference type="ARBA" id="ARBA00023170"/>
    </source>
</evidence>
<dbReference type="AlphaFoldDB" id="A0A6H2H7Q6"/>
<dbReference type="Proteomes" id="UP000502041">
    <property type="component" value="Chromosome"/>
</dbReference>
<proteinExistence type="inferred from homology"/>
<dbReference type="GO" id="GO:0015344">
    <property type="term" value="F:siderophore uptake transmembrane transporter activity"/>
    <property type="evidence" value="ECO:0007669"/>
    <property type="project" value="TreeGrafter"/>
</dbReference>
<dbReference type="InterPro" id="IPR036942">
    <property type="entry name" value="Beta-barrel_TonB_sf"/>
</dbReference>
<comment type="similarity">
    <text evidence="2 10 11">Belongs to the TonB-dependent receptor family.</text>
</comment>
<keyword evidence="9 10" id="KW-0998">Cell outer membrane</keyword>
<keyword evidence="3 10" id="KW-0813">Transport</keyword>
<evidence type="ECO:0000256" key="1">
    <source>
        <dbReference type="ARBA" id="ARBA00004571"/>
    </source>
</evidence>
<keyword evidence="8 15" id="KW-0675">Receptor</keyword>